<dbReference type="AlphaFoldDB" id="X1JXT4"/>
<proteinExistence type="predicted"/>
<protein>
    <recommendedName>
        <fullName evidence="2">Aminoglycoside phosphotransferase domain-containing protein</fullName>
    </recommendedName>
</protein>
<dbReference type="PANTHER" id="PTHR43883">
    <property type="entry name" value="SLR0207 PROTEIN"/>
    <property type="match status" value="1"/>
</dbReference>
<organism evidence="1">
    <name type="scientific">marine sediment metagenome</name>
    <dbReference type="NCBI Taxonomy" id="412755"/>
    <lineage>
        <taxon>unclassified sequences</taxon>
        <taxon>metagenomes</taxon>
        <taxon>ecological metagenomes</taxon>
    </lineage>
</organism>
<reference evidence="1" key="1">
    <citation type="journal article" date="2014" name="Front. Microbiol.">
        <title>High frequency of phylogenetically diverse reductive dehalogenase-homologous genes in deep subseafloor sedimentary metagenomes.</title>
        <authorList>
            <person name="Kawai M."/>
            <person name="Futagami T."/>
            <person name="Toyoda A."/>
            <person name="Takaki Y."/>
            <person name="Nishi S."/>
            <person name="Hori S."/>
            <person name="Arai W."/>
            <person name="Tsubouchi T."/>
            <person name="Morono Y."/>
            <person name="Uchiyama I."/>
            <person name="Ito T."/>
            <person name="Fujiyama A."/>
            <person name="Inagaki F."/>
            <person name="Takami H."/>
        </authorList>
    </citation>
    <scope>NUCLEOTIDE SEQUENCE</scope>
    <source>
        <strain evidence="1">Expedition CK06-06</strain>
    </source>
</reference>
<dbReference type="EMBL" id="BARV01001728">
    <property type="protein sequence ID" value="GAH99506.1"/>
    <property type="molecule type" value="Genomic_DNA"/>
</dbReference>
<comment type="caution">
    <text evidence="1">The sequence shown here is derived from an EMBL/GenBank/DDBJ whole genome shotgun (WGS) entry which is preliminary data.</text>
</comment>
<dbReference type="InterPro" id="IPR052732">
    <property type="entry name" value="Cell-binding_unc_protein"/>
</dbReference>
<dbReference type="PANTHER" id="PTHR43883:SF1">
    <property type="entry name" value="GLUCONOKINASE"/>
    <property type="match status" value="1"/>
</dbReference>
<name>X1JXT4_9ZZZZ</name>
<gene>
    <name evidence="1" type="ORF">S06H3_04823</name>
</gene>
<evidence type="ECO:0008006" key="2">
    <source>
        <dbReference type="Google" id="ProtNLM"/>
    </source>
</evidence>
<sequence length="204" mass="23442">MLPKTKNLAKGKLPPIAEALLKPEAYPRKPQKIELIQTQMSFIFLTGDYVYKVKKPVDLGYLDYTTLEKRHFFCHQELELNRRLCPDVYLAVVPITMSLRGAKRRGNLIYLGGEGKAIEYAVKMRQLPQERMMDVLLPQGKLTKEMIAKVAEKLADFHRKAQTSPEIAAFGKLDTIRQNCEENFSQTEKYIGVSIPGRKYEQVH</sequence>
<evidence type="ECO:0000313" key="1">
    <source>
        <dbReference type="EMBL" id="GAH99506.1"/>
    </source>
</evidence>
<accession>X1JXT4</accession>